<dbReference type="EMBL" id="JAAGXA010000003">
    <property type="protein sequence ID" value="NEN77784.1"/>
    <property type="molecule type" value="Genomic_DNA"/>
</dbReference>
<gene>
    <name evidence="3" type="ORF">G3T38_05785</name>
</gene>
<dbReference type="Gene3D" id="1.20.1290.10">
    <property type="entry name" value="AhpD-like"/>
    <property type="match status" value="1"/>
</dbReference>
<keyword evidence="4" id="KW-1185">Reference proteome</keyword>
<keyword evidence="3" id="KW-0378">Hydrolase</keyword>
<evidence type="ECO:0000313" key="4">
    <source>
        <dbReference type="Proteomes" id="UP000468687"/>
    </source>
</evidence>
<dbReference type="PANTHER" id="PTHR33570">
    <property type="entry name" value="4-CARBOXYMUCONOLACTONE DECARBOXYLASE FAMILY PROTEIN"/>
    <property type="match status" value="1"/>
</dbReference>
<feature type="domain" description="AB hydrolase-1" evidence="2">
    <location>
        <begin position="31"/>
        <end position="255"/>
    </location>
</feature>
<evidence type="ECO:0000259" key="2">
    <source>
        <dbReference type="Pfam" id="PF12697"/>
    </source>
</evidence>
<accession>A0A6P0HHQ0</accession>
<dbReference type="Pfam" id="PF02627">
    <property type="entry name" value="CMD"/>
    <property type="match status" value="1"/>
</dbReference>
<dbReference type="InterPro" id="IPR003779">
    <property type="entry name" value="CMD-like"/>
</dbReference>
<dbReference type="Pfam" id="PF12697">
    <property type="entry name" value="Abhydrolase_6"/>
    <property type="match status" value="1"/>
</dbReference>
<dbReference type="SUPFAM" id="SSF53474">
    <property type="entry name" value="alpha/beta-Hydrolases"/>
    <property type="match status" value="1"/>
</dbReference>
<dbReference type="AlphaFoldDB" id="A0A6P0HHQ0"/>
<dbReference type="Gene3D" id="3.40.50.1820">
    <property type="entry name" value="alpha/beta hydrolase"/>
    <property type="match status" value="1"/>
</dbReference>
<dbReference type="PANTHER" id="PTHR33570:SF2">
    <property type="entry name" value="CARBOXYMUCONOLACTONE DECARBOXYLASE-LIKE DOMAIN-CONTAINING PROTEIN"/>
    <property type="match status" value="1"/>
</dbReference>
<evidence type="ECO:0000259" key="1">
    <source>
        <dbReference type="Pfam" id="PF02627"/>
    </source>
</evidence>
<dbReference type="PRINTS" id="PR00111">
    <property type="entry name" value="ABHYDROLASE"/>
</dbReference>
<comment type="caution">
    <text evidence="3">The sequence shown here is derived from an EMBL/GenBank/DDBJ whole genome shotgun (WGS) entry which is preliminary data.</text>
</comment>
<feature type="domain" description="Carboxymuconolactone decarboxylase-like" evidence="1">
    <location>
        <begin position="302"/>
        <end position="385"/>
    </location>
</feature>
<dbReference type="InterPro" id="IPR029032">
    <property type="entry name" value="AhpD-like"/>
</dbReference>
<dbReference type="GO" id="GO:0051920">
    <property type="term" value="F:peroxiredoxin activity"/>
    <property type="evidence" value="ECO:0007669"/>
    <property type="project" value="InterPro"/>
</dbReference>
<proteinExistence type="predicted"/>
<dbReference type="Proteomes" id="UP000468687">
    <property type="component" value="Unassembled WGS sequence"/>
</dbReference>
<protein>
    <submittedName>
        <fullName evidence="3">Alpha/beta fold hydrolase</fullName>
    </submittedName>
</protein>
<dbReference type="GO" id="GO:0016787">
    <property type="term" value="F:hydrolase activity"/>
    <property type="evidence" value="ECO:0007669"/>
    <property type="project" value="UniProtKB-KW"/>
</dbReference>
<dbReference type="RefSeq" id="WP_163771148.1">
    <property type="nucleotide sequence ID" value="NZ_JAAGXA010000003.1"/>
</dbReference>
<evidence type="ECO:0000313" key="3">
    <source>
        <dbReference type="EMBL" id="NEN77784.1"/>
    </source>
</evidence>
<reference evidence="3 4" key="1">
    <citation type="journal article" date="2014" name="Int. J. Syst. Evol. Microbiol.">
        <title>Nocardioides zeae sp. nov., isolated from the stem of Zea mays.</title>
        <authorList>
            <person name="Glaeser S.P."/>
            <person name="McInroy J.A."/>
            <person name="Busse H.J."/>
            <person name="Kampfer P."/>
        </authorList>
    </citation>
    <scope>NUCLEOTIDE SEQUENCE [LARGE SCALE GENOMIC DNA]</scope>
    <source>
        <strain evidence="3 4">JCM 30728</strain>
    </source>
</reference>
<dbReference type="InterPro" id="IPR052512">
    <property type="entry name" value="4CMD/NDH-1_regulator"/>
</dbReference>
<dbReference type="SUPFAM" id="SSF69118">
    <property type="entry name" value="AhpD-like"/>
    <property type="match status" value="1"/>
</dbReference>
<organism evidence="3 4">
    <name type="scientific">Nocardioides zeae</name>
    <dbReference type="NCBI Taxonomy" id="1457234"/>
    <lineage>
        <taxon>Bacteria</taxon>
        <taxon>Bacillati</taxon>
        <taxon>Actinomycetota</taxon>
        <taxon>Actinomycetes</taxon>
        <taxon>Propionibacteriales</taxon>
        <taxon>Nocardioidaceae</taxon>
        <taxon>Nocardioides</taxon>
    </lineage>
</organism>
<name>A0A6P0HHQ0_9ACTN</name>
<dbReference type="InterPro" id="IPR000073">
    <property type="entry name" value="AB_hydrolase_1"/>
</dbReference>
<dbReference type="InterPro" id="IPR029058">
    <property type="entry name" value="AB_hydrolase_fold"/>
</dbReference>
<sequence length="394" mass="40905">MSVPVINGVELSEAGNGPLLLLGPSLGTSAAALWEGSAALLAEDHHVVGWDLPGHGTSPAPDDGFTMAELGRGVLAFAERTLRDRGEASGTFVYAGVSVGGAVGLQLLLDAPERVAAAALLCTGARIGTPDGWHERAAMVRAFGTATMVEGSAKRWFAPGFLEREPEVARALLASLEAADTTGYAAVCKALATFDVRDRLGTIRVPVLTVAGVADEATPPSDLQTIADGVPDGRAVVLDDVAHLAPAEAPAEVADLLRAHLEQGAVITESQRTAAGAVVRRQVLGDEHLDGAGAAPTSFTRDFDDLVTQYAWGSVWSRPGLDRRTRSVVALTALVAQRDHDELATHVRAALRNGMSTDELAEVILQTAVHCGTAAAAAAFRVAQETLRADGVEL</sequence>